<dbReference type="EMBL" id="AFCJ01001174">
    <property type="protein sequence ID" value="EHC38376.1"/>
    <property type="molecule type" value="Genomic_DNA"/>
</dbReference>
<comment type="caution">
    <text evidence="1">The sequence shown here is derived from an EMBL/GenBank/DDBJ whole genome shotgun (WGS) entry which is preliminary data.</text>
</comment>
<protein>
    <submittedName>
        <fullName evidence="1">Uncharacterized protein</fullName>
    </submittedName>
</protein>
<proteinExistence type="predicted"/>
<accession>G5LPS0</accession>
<dbReference type="Proteomes" id="UP000004642">
    <property type="component" value="Unassembled WGS sequence"/>
</dbReference>
<gene>
    <name evidence="1" type="ORF">LTSEALA_2745</name>
</gene>
<organism evidence="1 2">
    <name type="scientific">Salmonella enterica subsp. enterica serovar Alachua str. R6-377</name>
    <dbReference type="NCBI Taxonomy" id="913241"/>
    <lineage>
        <taxon>Bacteria</taxon>
        <taxon>Pseudomonadati</taxon>
        <taxon>Pseudomonadota</taxon>
        <taxon>Gammaproteobacteria</taxon>
        <taxon>Enterobacterales</taxon>
        <taxon>Enterobacteriaceae</taxon>
        <taxon>Salmonella</taxon>
    </lineage>
</organism>
<sequence>MYTVGQDTFFSVVNFINKPIAESADLNVGDVAKSADLNVGDVMSPTLK</sequence>
<name>G5LPS0_SALET</name>
<reference evidence="1 2" key="1">
    <citation type="journal article" date="2011" name="BMC Genomics">
        <title>Genome sequencing reveals diversification of virulence factor content and possible host adaptation in distinct subpopulations of Salmonella enterica.</title>
        <authorList>
            <person name="den Bakker H.C."/>
            <person name="Moreno Switt A.I."/>
            <person name="Govoni G."/>
            <person name="Cummings C.A."/>
            <person name="Ranieri M.L."/>
            <person name="Degoricija L."/>
            <person name="Hoelzer K."/>
            <person name="Rodriguez-Rivera L.D."/>
            <person name="Brown S."/>
            <person name="Bolchacova E."/>
            <person name="Furtado M.R."/>
            <person name="Wiedmann M."/>
        </authorList>
    </citation>
    <scope>NUCLEOTIDE SEQUENCE [LARGE SCALE GENOMIC DNA]</scope>
    <source>
        <strain evidence="1 2">R6-377</strain>
    </source>
</reference>
<dbReference type="AlphaFoldDB" id="G5LPS0"/>
<evidence type="ECO:0000313" key="1">
    <source>
        <dbReference type="EMBL" id="EHC38376.1"/>
    </source>
</evidence>
<evidence type="ECO:0000313" key="2">
    <source>
        <dbReference type="Proteomes" id="UP000004642"/>
    </source>
</evidence>